<keyword evidence="2" id="KW-1185">Reference proteome</keyword>
<accession>A0A5R8WND0</accession>
<dbReference type="EMBL" id="VAJM01000009">
    <property type="protein sequence ID" value="TLM90609.1"/>
    <property type="molecule type" value="Genomic_DNA"/>
</dbReference>
<comment type="caution">
    <text evidence="1">The sequence shown here is derived from an EMBL/GenBank/DDBJ whole genome shotgun (WGS) entry which is preliminary data.</text>
</comment>
<organism evidence="1 2">
    <name type="scientific">Hymenobacter jeollabukensis</name>
    <dbReference type="NCBI Taxonomy" id="2025313"/>
    <lineage>
        <taxon>Bacteria</taxon>
        <taxon>Pseudomonadati</taxon>
        <taxon>Bacteroidota</taxon>
        <taxon>Cytophagia</taxon>
        <taxon>Cytophagales</taxon>
        <taxon>Hymenobacteraceae</taxon>
        <taxon>Hymenobacter</taxon>
    </lineage>
</organism>
<protein>
    <submittedName>
        <fullName evidence="1">Uncharacterized protein</fullName>
    </submittedName>
</protein>
<evidence type="ECO:0000313" key="1">
    <source>
        <dbReference type="EMBL" id="TLM90609.1"/>
    </source>
</evidence>
<sequence length="346" mass="38205">MSAIFSDDELPTDDNFLVDAVPVGLTLAHVTTSLLLMNSHDPLPRILDQEFGFTAEEQVRCRNVRELPQLLEELRADLPAMHRYLVVARLALECPPIWGKIASSLHPNDDPDEQAAALELKYRNSRHCLEAPLQLIRRVTSKNSSLTEELHLRQLALQGLFARLGHTVRSGMAPRPAPGTPASAPFESVSPELAQLLLLAVSLIDHLPYISDHGLVHGLPSLSFTQASARLPLFQRLIGLPPDRGISLSEEEALVLYQSAQVTLLALLVELTPEGTWADWVASRIVNPDPPRPFVSTYEQDKLDMVTTTGPADLQAFCQRVQAHFGTEHPDFAQAAAEVRELTELL</sequence>
<gene>
    <name evidence="1" type="ORF">FDY95_18045</name>
</gene>
<name>A0A5R8WND0_9BACT</name>
<reference evidence="1 2" key="1">
    <citation type="submission" date="2019-05" db="EMBL/GenBank/DDBJ databases">
        <title>Hymenobacter edaphi sp. nov., isolated from abandoned arsenic-contaminated farmland soil.</title>
        <authorList>
            <person name="Nie L."/>
        </authorList>
    </citation>
    <scope>NUCLEOTIDE SEQUENCE [LARGE SCALE GENOMIC DNA]</scope>
    <source>
        <strain evidence="1 2">1-3-3-8</strain>
    </source>
</reference>
<dbReference type="OrthoDB" id="870520at2"/>
<dbReference type="Proteomes" id="UP000305517">
    <property type="component" value="Unassembled WGS sequence"/>
</dbReference>
<evidence type="ECO:0000313" key="2">
    <source>
        <dbReference type="Proteomes" id="UP000305517"/>
    </source>
</evidence>
<dbReference type="AlphaFoldDB" id="A0A5R8WND0"/>
<proteinExistence type="predicted"/>
<dbReference type="RefSeq" id="WP_138079881.1">
    <property type="nucleotide sequence ID" value="NZ_VAJM01000009.1"/>
</dbReference>